<organism evidence="5 6">
    <name type="scientific">Syphacia muris</name>
    <dbReference type="NCBI Taxonomy" id="451379"/>
    <lineage>
        <taxon>Eukaryota</taxon>
        <taxon>Metazoa</taxon>
        <taxon>Ecdysozoa</taxon>
        <taxon>Nematoda</taxon>
        <taxon>Chromadorea</taxon>
        <taxon>Rhabditida</taxon>
        <taxon>Spirurina</taxon>
        <taxon>Oxyuridomorpha</taxon>
        <taxon>Oxyuroidea</taxon>
        <taxon>Oxyuridae</taxon>
        <taxon>Syphacia</taxon>
    </lineage>
</organism>
<dbReference type="SMART" id="SM00209">
    <property type="entry name" value="TSP1"/>
    <property type="match status" value="2"/>
</dbReference>
<dbReference type="PROSITE" id="PS50092">
    <property type="entry name" value="TSP1"/>
    <property type="match status" value="2"/>
</dbReference>
<dbReference type="AlphaFoldDB" id="A0A0N5AUC5"/>
<accession>A0A0N5AUC5</accession>
<evidence type="ECO:0000313" key="6">
    <source>
        <dbReference type="WBParaSite" id="SMUV_0000845701-mRNA-1"/>
    </source>
</evidence>
<dbReference type="Proteomes" id="UP000046393">
    <property type="component" value="Unplaced"/>
</dbReference>
<feature type="compositionally biased region" description="Polar residues" evidence="3">
    <location>
        <begin position="413"/>
        <end position="428"/>
    </location>
</feature>
<dbReference type="PANTHER" id="PTHR22906">
    <property type="entry name" value="PROPERDIN"/>
    <property type="match status" value="1"/>
</dbReference>
<evidence type="ECO:0000313" key="5">
    <source>
        <dbReference type="Proteomes" id="UP000046393"/>
    </source>
</evidence>
<feature type="region of interest" description="Disordered" evidence="3">
    <location>
        <begin position="371"/>
        <end position="428"/>
    </location>
</feature>
<dbReference type="InterPro" id="IPR036383">
    <property type="entry name" value="TSP1_rpt_sf"/>
</dbReference>
<feature type="chain" id="PRO_5005893439" evidence="4">
    <location>
        <begin position="20"/>
        <end position="823"/>
    </location>
</feature>
<keyword evidence="5" id="KW-1185">Reference proteome</keyword>
<dbReference type="InterPro" id="IPR052065">
    <property type="entry name" value="Compl_asym_regulator"/>
</dbReference>
<evidence type="ECO:0000256" key="4">
    <source>
        <dbReference type="SAM" id="SignalP"/>
    </source>
</evidence>
<name>A0A0N5AUC5_9BILA</name>
<dbReference type="SUPFAM" id="SSF82895">
    <property type="entry name" value="TSP-1 type 1 repeat"/>
    <property type="match status" value="1"/>
</dbReference>
<keyword evidence="4" id="KW-0732">Signal</keyword>
<feature type="signal peptide" evidence="4">
    <location>
        <begin position="1"/>
        <end position="19"/>
    </location>
</feature>
<evidence type="ECO:0000256" key="3">
    <source>
        <dbReference type="SAM" id="MobiDB-lite"/>
    </source>
</evidence>
<feature type="compositionally biased region" description="Basic residues" evidence="3">
    <location>
        <begin position="548"/>
        <end position="557"/>
    </location>
</feature>
<feature type="compositionally biased region" description="Polar residues" evidence="3">
    <location>
        <begin position="389"/>
        <end position="401"/>
    </location>
</feature>
<feature type="compositionally biased region" description="Polar residues" evidence="3">
    <location>
        <begin position="448"/>
        <end position="461"/>
    </location>
</feature>
<reference evidence="6" key="1">
    <citation type="submission" date="2017-02" db="UniProtKB">
        <authorList>
            <consortium name="WormBaseParasite"/>
        </authorList>
    </citation>
    <scope>IDENTIFICATION</scope>
</reference>
<proteinExistence type="predicted"/>
<feature type="region of interest" description="Disordered" evidence="3">
    <location>
        <begin position="548"/>
        <end position="579"/>
    </location>
</feature>
<evidence type="ECO:0000256" key="1">
    <source>
        <dbReference type="ARBA" id="ARBA00022737"/>
    </source>
</evidence>
<protein>
    <submittedName>
        <fullName evidence="6">Mucin-5AC</fullName>
    </submittedName>
</protein>
<evidence type="ECO:0000256" key="2">
    <source>
        <dbReference type="ARBA" id="ARBA00023157"/>
    </source>
</evidence>
<dbReference type="PANTHER" id="PTHR22906:SF54">
    <property type="entry name" value="IG-LIKE DOMAIN-CONTAINING PROTEIN"/>
    <property type="match status" value="1"/>
</dbReference>
<keyword evidence="1" id="KW-0677">Repeat</keyword>
<feature type="region of interest" description="Disordered" evidence="3">
    <location>
        <begin position="445"/>
        <end position="470"/>
    </location>
</feature>
<dbReference type="WBParaSite" id="SMUV_0000845701-mRNA-1">
    <property type="protein sequence ID" value="SMUV_0000845701-mRNA-1"/>
    <property type="gene ID" value="SMUV_0000845701"/>
</dbReference>
<sequence>MQFLQIIQWLFGLIVAVTGTTVTSRPESYRTGRLNQFAGYVTPQPLPSNAQYLYSSVWAAWSAWSICVNNYRVRVRACNTVKGFKCFGKNMEQAECESTATPTAELKNTEYDVVDPWEEDRKEALKQLYPDYVEKQTVKPVYQRIPLQQSLNFYKNQNQYRTTTYSPSLEGVVDVNHSVDFNVISSSESTHFMPSTNAPQPSAVTASSVPTTSYRNAATLLLNSTDSRHSADSDTLLNALTTPSTANAVNSAQAESGSEYSVNFINPLTKTSNAHPSNVISTKMTTKSTAKPAEPINEVPPLAEVVKFSTKKKELLVFNPVKQHKAPGMIPVIVKTTTEIPLTTAINFNRQFNFTFTSSIDSEEDLNFQATASSSTESSSKTTTSGTSNIISKDNHGTTFVQAAAKRVREQESQQNRQVPNSMQSQPSLQILQKLPKPEQQRLGRIANKNSLPSFQKSQNSEEIEDEASKTTVTVPLAEIRRLSTVTSGYNKLTTGASTPPKAKIFHMENFESLQDTVTTPATSMVTSNGTKLKSADELIRRIRTKLRSQMKKKKKGLSSQNVRKRVADSKESSEEALTTLTENRSNNTRIQAKENYDKNQKVTAVIRGTAQFIETDQSQKTSAVIPFLVDIKPGNVKQFSYRTTTGTVRKKPEMKSVLQKVPNNLDQETTTAKKQNNKIQNGIKSQLNGLDEEQLKKTKYIKVPSLTINKNRNNPSRLNSSLSTDKAMNLSLVPLGVEVTTERPPITQSYIFPEIGIGRTTINLKDGVWSEWNEWGNCLCGTRIRTRNCEYEPFLTNGCRGSSYESAPCHNYSSCNFVPYRL</sequence>
<keyword evidence="2" id="KW-1015">Disulfide bond</keyword>
<feature type="compositionally biased region" description="Low complexity" evidence="3">
    <location>
        <begin position="371"/>
        <end position="388"/>
    </location>
</feature>
<dbReference type="InterPro" id="IPR000884">
    <property type="entry name" value="TSP1_rpt"/>
</dbReference>